<dbReference type="OrthoDB" id="2505409at2"/>
<feature type="signal peptide" evidence="1">
    <location>
        <begin position="1"/>
        <end position="20"/>
    </location>
</feature>
<proteinExistence type="predicted"/>
<keyword evidence="1" id="KW-0732">Signal</keyword>
<evidence type="ECO:0000256" key="1">
    <source>
        <dbReference type="SAM" id="SignalP"/>
    </source>
</evidence>
<feature type="chain" id="PRO_5015637038" evidence="1">
    <location>
        <begin position="21"/>
        <end position="393"/>
    </location>
</feature>
<dbReference type="PANTHER" id="PTHR47791:SF4">
    <property type="entry name" value="(PUTATIVE SECRETED PROTEIN)-RELATED"/>
    <property type="match status" value="1"/>
</dbReference>
<dbReference type="InterPro" id="IPR014512">
    <property type="entry name" value="O_gly_hydro"/>
</dbReference>
<dbReference type="InterPro" id="IPR053169">
    <property type="entry name" value="MUG_Protein"/>
</dbReference>
<dbReference type="Gene3D" id="1.50.10.20">
    <property type="match status" value="1"/>
</dbReference>
<dbReference type="Proteomes" id="UP000245627">
    <property type="component" value="Unassembled WGS sequence"/>
</dbReference>
<name>A0A2T8HP04_9SPHI</name>
<dbReference type="SUPFAM" id="SSF48208">
    <property type="entry name" value="Six-hairpin glycosidases"/>
    <property type="match status" value="1"/>
</dbReference>
<reference evidence="2 3" key="1">
    <citation type="submission" date="2018-04" db="EMBL/GenBank/DDBJ databases">
        <title>Sphingobacterium cortibacter sp. nov.</title>
        <authorList>
            <person name="Li Y."/>
        </authorList>
    </citation>
    <scope>NUCLEOTIDE SEQUENCE [LARGE SCALE GENOMIC DNA]</scope>
    <source>
        <strain evidence="2 3">2c-3</strain>
    </source>
</reference>
<dbReference type="PANTHER" id="PTHR47791">
    <property type="entry name" value="MEIOTICALLY UP-REGULATED GENE 191 PROTEIN"/>
    <property type="match status" value="1"/>
</dbReference>
<dbReference type="PIRSF" id="PIRSF021505">
    <property type="entry name" value="O_gly_hdrol"/>
    <property type="match status" value="1"/>
</dbReference>
<dbReference type="GO" id="GO:0005975">
    <property type="term" value="P:carbohydrate metabolic process"/>
    <property type="evidence" value="ECO:0007669"/>
    <property type="project" value="InterPro"/>
</dbReference>
<evidence type="ECO:0000313" key="2">
    <source>
        <dbReference type="EMBL" id="PVH27179.1"/>
    </source>
</evidence>
<dbReference type="EMBL" id="QDKG01000001">
    <property type="protein sequence ID" value="PVH27179.1"/>
    <property type="molecule type" value="Genomic_DNA"/>
</dbReference>
<evidence type="ECO:0000313" key="3">
    <source>
        <dbReference type="Proteomes" id="UP000245627"/>
    </source>
</evidence>
<comment type="caution">
    <text evidence="2">The sequence shown here is derived from an EMBL/GenBank/DDBJ whole genome shotgun (WGS) entry which is preliminary data.</text>
</comment>
<dbReference type="Pfam" id="PF03663">
    <property type="entry name" value="Glyco_hydro_76"/>
    <property type="match status" value="1"/>
</dbReference>
<accession>A0A2T8HP04</accession>
<organism evidence="2 3">
    <name type="scientific">Sphingobacterium corticibacter</name>
    <dbReference type="NCBI Taxonomy" id="2171749"/>
    <lineage>
        <taxon>Bacteria</taxon>
        <taxon>Pseudomonadati</taxon>
        <taxon>Bacteroidota</taxon>
        <taxon>Sphingobacteriia</taxon>
        <taxon>Sphingobacteriales</taxon>
        <taxon>Sphingobacteriaceae</taxon>
        <taxon>Sphingobacterium</taxon>
    </lineage>
</organism>
<keyword evidence="3" id="KW-1185">Reference proteome</keyword>
<protein>
    <submittedName>
        <fullName evidence="2">Alpha-1,6-mannanase</fullName>
    </submittedName>
</protein>
<dbReference type="AlphaFoldDB" id="A0A2T8HP04"/>
<sequence>MNMKNLIGAGIALCLSSTLAAQTTTANGYYEKASETLNKIGKLYAVPDGKQLLRETYPFDDTYSASYLATNENKNKTNPYSYLWPFSGSLSAYVALYEQHEDAAMKSHIDQVVLPGLENYYDTRQPAGYASYINSAAQSDRFYDDNVWLGIDFTDLYLQTNEHKYLDKAQEIWQFVESGMDEKLGGGIYWCEQKKESKNTCSNAPAVVYLLKLYEATQSQAYLDQAIQLYAWTKDNLQDPKDHVYWDNINLAGKVQEAKYPYNTGQMIQAGALLHKITGKKEYLADAQASAKGGFKQFFTKDAAASYPQLNRSDNWFIAVMLRGYVELYQQDKDQQYIDAFKANMDHAWTGMRNSDGLFSKDWTGKNNNSDKKWLLDQFAIAEMYARLASLER</sequence>
<gene>
    <name evidence="2" type="ORF">DC487_04030</name>
</gene>
<dbReference type="InterPro" id="IPR005198">
    <property type="entry name" value="Glyco_hydro_76"/>
</dbReference>
<dbReference type="InterPro" id="IPR008928">
    <property type="entry name" value="6-hairpin_glycosidase_sf"/>
</dbReference>